<keyword evidence="1" id="KW-0472">Membrane</keyword>
<dbReference type="EMBL" id="CCKQ01004178">
    <property type="protein sequence ID" value="CDW75327.1"/>
    <property type="molecule type" value="Genomic_DNA"/>
</dbReference>
<dbReference type="Proteomes" id="UP000039865">
    <property type="component" value="Unassembled WGS sequence"/>
</dbReference>
<proteinExistence type="predicted"/>
<name>A0A078A0F8_STYLE</name>
<dbReference type="AlphaFoldDB" id="A0A078A0F8"/>
<gene>
    <name evidence="2" type="primary">Contig9054.g9687</name>
    <name evidence="2" type="ORF">STYLEM_4314</name>
</gene>
<organism evidence="2 3">
    <name type="scientific">Stylonychia lemnae</name>
    <name type="common">Ciliate</name>
    <dbReference type="NCBI Taxonomy" id="5949"/>
    <lineage>
        <taxon>Eukaryota</taxon>
        <taxon>Sar</taxon>
        <taxon>Alveolata</taxon>
        <taxon>Ciliophora</taxon>
        <taxon>Intramacronucleata</taxon>
        <taxon>Spirotrichea</taxon>
        <taxon>Stichotrichia</taxon>
        <taxon>Sporadotrichida</taxon>
        <taxon>Oxytrichidae</taxon>
        <taxon>Stylonychinae</taxon>
        <taxon>Stylonychia</taxon>
    </lineage>
</organism>
<feature type="transmembrane region" description="Helical" evidence="1">
    <location>
        <begin position="111"/>
        <end position="130"/>
    </location>
</feature>
<feature type="transmembrane region" description="Helical" evidence="1">
    <location>
        <begin position="48"/>
        <end position="64"/>
    </location>
</feature>
<evidence type="ECO:0000313" key="2">
    <source>
        <dbReference type="EMBL" id="CDW75327.1"/>
    </source>
</evidence>
<feature type="transmembrane region" description="Helical" evidence="1">
    <location>
        <begin position="85"/>
        <end position="105"/>
    </location>
</feature>
<dbReference type="InParanoid" id="A0A078A0F8"/>
<accession>A0A078A0F8</accession>
<evidence type="ECO:0000313" key="3">
    <source>
        <dbReference type="Proteomes" id="UP000039865"/>
    </source>
</evidence>
<keyword evidence="3" id="KW-1185">Reference proteome</keyword>
<keyword evidence="1" id="KW-1133">Transmembrane helix</keyword>
<keyword evidence="1" id="KW-0812">Transmembrane</keyword>
<evidence type="ECO:0008006" key="4">
    <source>
        <dbReference type="Google" id="ProtNLM"/>
    </source>
</evidence>
<evidence type="ECO:0000256" key="1">
    <source>
        <dbReference type="SAM" id="Phobius"/>
    </source>
</evidence>
<protein>
    <recommendedName>
        <fullName evidence="4">Transmembrane protein</fullName>
    </recommendedName>
</protein>
<reference evidence="2 3" key="1">
    <citation type="submission" date="2014-06" db="EMBL/GenBank/DDBJ databases">
        <authorList>
            <person name="Swart Estienne"/>
        </authorList>
    </citation>
    <scope>NUCLEOTIDE SEQUENCE [LARGE SCALE GENOMIC DNA]</scope>
    <source>
        <strain evidence="2 3">130c</strain>
    </source>
</reference>
<sequence length="212" mass="25121">MGFSHVIYYVTFLLASKEDFYNSFFLYQMVIMILQPGTDDKDLQRQEFVNFMVMTICQFILYSVKGYYGICAWKSLFKRKVYEDYYMISFTTYLYMITFSILVGFTKFNWVIITLIAIADIVQLLTHLLIRRFLNDLDKIKQMQDYAFKDFQIETTIAANSQSRKHSLSSNFTPNQTLRLISQSISRKEKPLQNSVNDFKSQLQEISEDKED</sequence>